<evidence type="ECO:0000259" key="2">
    <source>
        <dbReference type="PROSITE" id="PS51840"/>
    </source>
</evidence>
<feature type="compositionally biased region" description="Polar residues" evidence="1">
    <location>
        <begin position="412"/>
        <end position="422"/>
    </location>
</feature>
<dbReference type="PANTHER" id="PTHR21456">
    <property type="entry name" value="FAMILY WITH SEQUENCE SIMILARITY 102"/>
    <property type="match status" value="1"/>
</dbReference>
<reference evidence="3" key="1">
    <citation type="submission" date="2022-08" db="EMBL/GenBank/DDBJ databases">
        <authorList>
            <consortium name="DOE Joint Genome Institute"/>
            <person name="Min B."/>
            <person name="Riley R."/>
            <person name="Sierra-Patev S."/>
            <person name="Naranjo-Ortiz M."/>
            <person name="Looney B."/>
            <person name="Konkel Z."/>
            <person name="Slot J.C."/>
            <person name="Sakamoto Y."/>
            <person name="Steenwyk J.L."/>
            <person name="Rokas A."/>
            <person name="Carro J."/>
            <person name="Camarero S."/>
            <person name="Ferreira P."/>
            <person name="Molpeceres G."/>
            <person name="Ruiz-Duenas F.J."/>
            <person name="Serrano A."/>
            <person name="Henrissat B."/>
            <person name="Drula E."/>
            <person name="Hughes K.W."/>
            <person name="Mata J.L."/>
            <person name="Ishikawa N.K."/>
            <person name="Vargas-Isla R."/>
            <person name="Ushijima S."/>
            <person name="Smith C.A."/>
            <person name="Ahrendt S."/>
            <person name="Andreopoulos W."/>
            <person name="He G."/>
            <person name="Labutti K."/>
            <person name="Lipzen A."/>
            <person name="Ng V."/>
            <person name="Sandor L."/>
            <person name="Barry K."/>
            <person name="Martinez A.T."/>
            <person name="Xiao Y."/>
            <person name="Gibbons J.G."/>
            <person name="Terashima K."/>
            <person name="Hibbett D.S."/>
            <person name="Grigoriev I.V."/>
        </authorList>
    </citation>
    <scope>NUCLEOTIDE SEQUENCE</scope>
    <source>
        <strain evidence="3">Sp2 HRB7682 ss15</strain>
    </source>
</reference>
<proteinExistence type="predicted"/>
<feature type="compositionally biased region" description="Basic residues" evidence="1">
    <location>
        <begin position="87"/>
        <end position="96"/>
    </location>
</feature>
<comment type="caution">
    <text evidence="3">The sequence shown here is derived from an EMBL/GenBank/DDBJ whole genome shotgun (WGS) entry which is preliminary data.</text>
</comment>
<accession>A0A9W9AVY3</accession>
<dbReference type="EMBL" id="JANVFS010000006">
    <property type="protein sequence ID" value="KAJ4491177.1"/>
    <property type="molecule type" value="Genomic_DNA"/>
</dbReference>
<evidence type="ECO:0000313" key="3">
    <source>
        <dbReference type="EMBL" id="KAJ4491177.1"/>
    </source>
</evidence>
<feature type="compositionally biased region" description="Low complexity" evidence="1">
    <location>
        <begin position="565"/>
        <end position="585"/>
    </location>
</feature>
<dbReference type="PANTHER" id="PTHR21456:SF1">
    <property type="entry name" value="C2 NT-TYPE DOMAIN-CONTAINING PROTEIN"/>
    <property type="match status" value="1"/>
</dbReference>
<dbReference type="PROSITE" id="PS51840">
    <property type="entry name" value="C2_NT"/>
    <property type="match status" value="1"/>
</dbReference>
<feature type="region of interest" description="Disordered" evidence="1">
    <location>
        <begin position="1"/>
        <end position="37"/>
    </location>
</feature>
<gene>
    <name evidence="3" type="ORF">C8J55DRAFT_273508</name>
</gene>
<feature type="compositionally biased region" description="Basic residues" evidence="1">
    <location>
        <begin position="12"/>
        <end position="27"/>
    </location>
</feature>
<feature type="compositionally biased region" description="Basic residues" evidence="1">
    <location>
        <begin position="396"/>
        <end position="410"/>
    </location>
</feature>
<feature type="compositionally biased region" description="Polar residues" evidence="1">
    <location>
        <begin position="523"/>
        <end position="542"/>
    </location>
</feature>
<dbReference type="InterPro" id="IPR019448">
    <property type="entry name" value="NT-C2"/>
</dbReference>
<feature type="compositionally biased region" description="Basic and acidic residues" evidence="1">
    <location>
        <begin position="97"/>
        <end position="108"/>
    </location>
</feature>
<feature type="compositionally biased region" description="Basic and acidic residues" evidence="1">
    <location>
        <begin position="505"/>
        <end position="515"/>
    </location>
</feature>
<sequence>MHTPLTPTHQNGHGHRHHSPARPNGKHSHSDPPTHGLRAQLHNLLPRHSLFHAHIHIHQISSVPLVHGEFAARWKFKNVQSQTGLLKRVKGKRRGSRKDDKGKAKEVVDEGDDSFGSGEAAADRHSSSSNSIVDDQNVNIPAVVVSGYMSPTAAQPKSPYQELSNPPRADFSRTSSALTSSSASYSHYGSSANLPQSLSITPITSNSAPPTPSIAGVESYSNTRGMTPFYKLKDHAVVWDHDLDVIIKMDIDRETSELLPNEFKLVVMQRVIPGDPDAPRNPRLGALYLDLSEYAGVGKEVTRTYLLRDTKMNATVKLTIYLEHSGGDTNYIAPLLPKAEIFNGVADLLDDDVYITRPRALDLWGPYHNQQELEMDLLGGTSIPELQNAAAEKSRSKSRVRARSKSRLTHTRIPSNGKNSMISAEDMNSDADFHIDEDDSDIEESRYEVPFDVSRLPLAYGPKTTEMLIEAIFNPVRVTHHDLKGNPFTYYVSPEEVREEQARKLERLRDKDRTVRAPYLGNESPSLYSADDNSSHSGYTENSEGRGRSGMRGWWSSKKKTPAAVSSTPTGSSRPGTPGTPVTVR</sequence>
<dbReference type="InterPro" id="IPR039931">
    <property type="entry name" value="EEIG1/2-like"/>
</dbReference>
<feature type="domain" description="C2 NT-type" evidence="2">
    <location>
        <begin position="41"/>
        <end position="324"/>
    </location>
</feature>
<dbReference type="Pfam" id="PF10358">
    <property type="entry name" value="NT-C2"/>
    <property type="match status" value="1"/>
</dbReference>
<feature type="region of interest" description="Disordered" evidence="1">
    <location>
        <begin position="505"/>
        <end position="585"/>
    </location>
</feature>
<protein>
    <recommendedName>
        <fullName evidence="2">C2 NT-type domain-containing protein</fullName>
    </recommendedName>
</protein>
<feature type="compositionally biased region" description="Polar residues" evidence="1">
    <location>
        <begin position="1"/>
        <end position="11"/>
    </location>
</feature>
<dbReference type="AlphaFoldDB" id="A0A9W9AVY3"/>
<feature type="region of interest" description="Disordered" evidence="1">
    <location>
        <begin position="154"/>
        <end position="175"/>
    </location>
</feature>
<feature type="region of interest" description="Disordered" evidence="1">
    <location>
        <begin position="83"/>
        <end position="134"/>
    </location>
</feature>
<dbReference type="Proteomes" id="UP001150238">
    <property type="component" value="Unassembled WGS sequence"/>
</dbReference>
<reference evidence="3" key="2">
    <citation type="journal article" date="2023" name="Proc. Natl. Acad. Sci. U.S.A.">
        <title>A global phylogenomic analysis of the shiitake genus Lentinula.</title>
        <authorList>
            <person name="Sierra-Patev S."/>
            <person name="Min B."/>
            <person name="Naranjo-Ortiz M."/>
            <person name="Looney B."/>
            <person name="Konkel Z."/>
            <person name="Slot J.C."/>
            <person name="Sakamoto Y."/>
            <person name="Steenwyk J.L."/>
            <person name="Rokas A."/>
            <person name="Carro J."/>
            <person name="Camarero S."/>
            <person name="Ferreira P."/>
            <person name="Molpeceres G."/>
            <person name="Ruiz-Duenas F.J."/>
            <person name="Serrano A."/>
            <person name="Henrissat B."/>
            <person name="Drula E."/>
            <person name="Hughes K.W."/>
            <person name="Mata J.L."/>
            <person name="Ishikawa N.K."/>
            <person name="Vargas-Isla R."/>
            <person name="Ushijima S."/>
            <person name="Smith C.A."/>
            <person name="Donoghue J."/>
            <person name="Ahrendt S."/>
            <person name="Andreopoulos W."/>
            <person name="He G."/>
            <person name="LaButti K."/>
            <person name="Lipzen A."/>
            <person name="Ng V."/>
            <person name="Riley R."/>
            <person name="Sandor L."/>
            <person name="Barry K."/>
            <person name="Martinez A.T."/>
            <person name="Xiao Y."/>
            <person name="Gibbons J.G."/>
            <person name="Terashima K."/>
            <person name="Grigoriev I.V."/>
            <person name="Hibbett D."/>
        </authorList>
    </citation>
    <scope>NUCLEOTIDE SEQUENCE</scope>
    <source>
        <strain evidence="3">Sp2 HRB7682 ss15</strain>
    </source>
</reference>
<evidence type="ECO:0000256" key="1">
    <source>
        <dbReference type="SAM" id="MobiDB-lite"/>
    </source>
</evidence>
<organism evidence="3 4">
    <name type="scientific">Lentinula lateritia</name>
    <dbReference type="NCBI Taxonomy" id="40482"/>
    <lineage>
        <taxon>Eukaryota</taxon>
        <taxon>Fungi</taxon>
        <taxon>Dikarya</taxon>
        <taxon>Basidiomycota</taxon>
        <taxon>Agaricomycotina</taxon>
        <taxon>Agaricomycetes</taxon>
        <taxon>Agaricomycetidae</taxon>
        <taxon>Agaricales</taxon>
        <taxon>Marasmiineae</taxon>
        <taxon>Omphalotaceae</taxon>
        <taxon>Lentinula</taxon>
    </lineage>
</organism>
<feature type="region of interest" description="Disordered" evidence="1">
    <location>
        <begin position="388"/>
        <end position="424"/>
    </location>
</feature>
<name>A0A9W9AVY3_9AGAR</name>
<evidence type="ECO:0000313" key="4">
    <source>
        <dbReference type="Proteomes" id="UP001150238"/>
    </source>
</evidence>